<organism evidence="3">
    <name type="scientific">uncultured Chloroflexota bacterium</name>
    <dbReference type="NCBI Taxonomy" id="166587"/>
    <lineage>
        <taxon>Bacteria</taxon>
        <taxon>Bacillati</taxon>
        <taxon>Chloroflexota</taxon>
        <taxon>environmental samples</taxon>
    </lineage>
</organism>
<keyword evidence="1" id="KW-0472">Membrane</keyword>
<keyword evidence="1" id="KW-0812">Transmembrane</keyword>
<dbReference type="InterPro" id="IPR014044">
    <property type="entry name" value="CAP_dom"/>
</dbReference>
<dbReference type="AlphaFoldDB" id="A0A6J4JNL7"/>
<dbReference type="PANTHER" id="PTHR31157">
    <property type="entry name" value="SCP DOMAIN-CONTAINING PROTEIN"/>
    <property type="match status" value="1"/>
</dbReference>
<feature type="transmembrane region" description="Helical" evidence="1">
    <location>
        <begin position="21"/>
        <end position="47"/>
    </location>
</feature>
<dbReference type="InterPro" id="IPR035940">
    <property type="entry name" value="CAP_sf"/>
</dbReference>
<dbReference type="SUPFAM" id="SSF55797">
    <property type="entry name" value="PR-1-like"/>
    <property type="match status" value="1"/>
</dbReference>
<dbReference type="CDD" id="cd05379">
    <property type="entry name" value="CAP_bacterial"/>
    <property type="match status" value="1"/>
</dbReference>
<dbReference type="EMBL" id="CADCTC010000212">
    <property type="protein sequence ID" value="CAA9282955.1"/>
    <property type="molecule type" value="Genomic_DNA"/>
</dbReference>
<sequence length="194" mass="20561">MAPSCSGGRLVLQAARAVIATFRLLVAAVVGTALACLLLSASVGSLLPVTVHADLLMAPSQVVAGTELQFLDALNADRVANGLTPLNHDAELGAVARWRSEDMVARAYFSHDIGGYMVFQVLKDRGITYQVAGENLAHLYGTKNAAVRAEMALMRSPTHRANVLLVEYTHVGVGVALGPNGSYVFTQLFKRSAL</sequence>
<name>A0A6J4JNL7_9CHLR</name>
<accession>A0A6J4JNL7</accession>
<evidence type="ECO:0000256" key="1">
    <source>
        <dbReference type="SAM" id="Phobius"/>
    </source>
</evidence>
<gene>
    <name evidence="3" type="ORF">AVDCRST_MAG77-4023</name>
</gene>
<dbReference type="Gene3D" id="3.40.33.10">
    <property type="entry name" value="CAP"/>
    <property type="match status" value="1"/>
</dbReference>
<dbReference type="PANTHER" id="PTHR31157:SF1">
    <property type="entry name" value="SCP DOMAIN-CONTAINING PROTEIN"/>
    <property type="match status" value="1"/>
</dbReference>
<protein>
    <recommendedName>
        <fullName evidence="2">SCP domain-containing protein</fullName>
    </recommendedName>
</protein>
<evidence type="ECO:0000313" key="3">
    <source>
        <dbReference type="EMBL" id="CAA9282955.1"/>
    </source>
</evidence>
<proteinExistence type="predicted"/>
<reference evidence="3" key="1">
    <citation type="submission" date="2020-02" db="EMBL/GenBank/DDBJ databases">
        <authorList>
            <person name="Meier V. D."/>
        </authorList>
    </citation>
    <scope>NUCLEOTIDE SEQUENCE</scope>
    <source>
        <strain evidence="3">AVDCRST_MAG77</strain>
    </source>
</reference>
<evidence type="ECO:0000259" key="2">
    <source>
        <dbReference type="Pfam" id="PF00188"/>
    </source>
</evidence>
<keyword evidence="1" id="KW-1133">Transmembrane helix</keyword>
<dbReference type="Pfam" id="PF00188">
    <property type="entry name" value="CAP"/>
    <property type="match status" value="1"/>
</dbReference>
<feature type="domain" description="SCP" evidence="2">
    <location>
        <begin position="71"/>
        <end position="189"/>
    </location>
</feature>